<dbReference type="InterPro" id="IPR001763">
    <property type="entry name" value="Rhodanese-like_dom"/>
</dbReference>
<dbReference type="Gene3D" id="3.40.250.10">
    <property type="entry name" value="Rhodanese-like domain"/>
    <property type="match status" value="2"/>
</dbReference>
<dbReference type="SUPFAM" id="SSF52821">
    <property type="entry name" value="Rhodanese/Cell cycle control phosphatase"/>
    <property type="match status" value="2"/>
</dbReference>
<evidence type="ECO:0000313" key="4">
    <source>
        <dbReference type="EMBL" id="NYI72550.1"/>
    </source>
</evidence>
<dbReference type="PANTHER" id="PTHR11364:SF27">
    <property type="entry name" value="SULFURTRANSFERASE"/>
    <property type="match status" value="1"/>
</dbReference>
<reference evidence="4 5" key="1">
    <citation type="submission" date="2020-07" db="EMBL/GenBank/DDBJ databases">
        <title>Sequencing the genomes of 1000 actinobacteria strains.</title>
        <authorList>
            <person name="Klenk H.-P."/>
        </authorList>
    </citation>
    <scope>NUCLEOTIDE SEQUENCE [LARGE SCALE GENOMIC DNA]</scope>
    <source>
        <strain evidence="4 5">DSM 103164</strain>
    </source>
</reference>
<keyword evidence="2" id="KW-0677">Repeat</keyword>
<dbReference type="Pfam" id="PF00581">
    <property type="entry name" value="Rhodanese"/>
    <property type="match status" value="2"/>
</dbReference>
<dbReference type="GO" id="GO:0004792">
    <property type="term" value="F:thiosulfate-cyanide sulfurtransferase activity"/>
    <property type="evidence" value="ECO:0007669"/>
    <property type="project" value="UniProtKB-EC"/>
</dbReference>
<sequence>MLITADELRRRLGGAAAPQVLDARWSLAGGPGRAEFAAGHLPGSRYVDLETELTDHDLGAGRHPLPRIADFAAAMRAHGVSADRPVVVIDGGDGLAAARLWWMLTGAGHLDVSLLDGGYAAWVGSGGEIETGETPPVEPGDFTAAGDDWPEVVGADDIAGVLAAGHNVWDVRAAERYRGEVEPMDPVAGHVPGARNLPDAGLHAADGRFLPEPALSERLARVAPGDVVYCGSGVTAARTLAALRLAGIAGVRLYAGSWSDWIADPARPVATGGE</sequence>
<dbReference type="EC" id="2.8.1.1" evidence="4"/>
<dbReference type="RefSeq" id="WP_343045991.1">
    <property type="nucleotide sequence ID" value="NZ_JACBZS010000001.1"/>
</dbReference>
<feature type="domain" description="Rhodanese" evidence="3">
    <location>
        <begin position="14"/>
        <end position="131"/>
    </location>
</feature>
<keyword evidence="1 4" id="KW-0808">Transferase</keyword>
<dbReference type="EMBL" id="JACBZS010000001">
    <property type="protein sequence ID" value="NYI72550.1"/>
    <property type="molecule type" value="Genomic_DNA"/>
</dbReference>
<dbReference type="PROSITE" id="PS50206">
    <property type="entry name" value="RHODANESE_3"/>
    <property type="match status" value="2"/>
</dbReference>
<dbReference type="CDD" id="cd01448">
    <property type="entry name" value="TST_Repeat_1"/>
    <property type="match status" value="1"/>
</dbReference>
<organism evidence="4 5">
    <name type="scientific">Naumannella cuiyingiana</name>
    <dbReference type="NCBI Taxonomy" id="1347891"/>
    <lineage>
        <taxon>Bacteria</taxon>
        <taxon>Bacillati</taxon>
        <taxon>Actinomycetota</taxon>
        <taxon>Actinomycetes</taxon>
        <taxon>Propionibacteriales</taxon>
        <taxon>Propionibacteriaceae</taxon>
        <taxon>Naumannella</taxon>
    </lineage>
</organism>
<feature type="domain" description="Rhodanese" evidence="3">
    <location>
        <begin position="162"/>
        <end position="270"/>
    </location>
</feature>
<dbReference type="InterPro" id="IPR045078">
    <property type="entry name" value="TST/MPST-like"/>
</dbReference>
<accession>A0A7Z0DBI5</accession>
<name>A0A7Z0DBI5_9ACTN</name>
<keyword evidence="5" id="KW-1185">Reference proteome</keyword>
<protein>
    <submittedName>
        <fullName evidence="4">Thiosulfate/3-mercaptopyruvate sulfurtransferase</fullName>
        <ecNumber evidence="4">2.8.1.1</ecNumber>
        <ecNumber evidence="4">2.8.1.2</ecNumber>
    </submittedName>
</protein>
<dbReference type="Proteomes" id="UP000527616">
    <property type="component" value="Unassembled WGS sequence"/>
</dbReference>
<dbReference type="InterPro" id="IPR036873">
    <property type="entry name" value="Rhodanese-like_dom_sf"/>
</dbReference>
<dbReference type="PANTHER" id="PTHR11364">
    <property type="entry name" value="THIOSULFATE SULFERTANSFERASE"/>
    <property type="match status" value="1"/>
</dbReference>
<proteinExistence type="predicted"/>
<dbReference type="EC" id="2.8.1.2" evidence="4"/>
<dbReference type="SMART" id="SM00450">
    <property type="entry name" value="RHOD"/>
    <property type="match status" value="2"/>
</dbReference>
<evidence type="ECO:0000313" key="5">
    <source>
        <dbReference type="Proteomes" id="UP000527616"/>
    </source>
</evidence>
<dbReference type="AlphaFoldDB" id="A0A7Z0DBI5"/>
<comment type="caution">
    <text evidence="4">The sequence shown here is derived from an EMBL/GenBank/DDBJ whole genome shotgun (WGS) entry which is preliminary data.</text>
</comment>
<evidence type="ECO:0000256" key="1">
    <source>
        <dbReference type="ARBA" id="ARBA00022679"/>
    </source>
</evidence>
<evidence type="ECO:0000256" key="2">
    <source>
        <dbReference type="ARBA" id="ARBA00022737"/>
    </source>
</evidence>
<dbReference type="CDD" id="cd01449">
    <property type="entry name" value="TST_Repeat_2"/>
    <property type="match status" value="1"/>
</dbReference>
<dbReference type="GO" id="GO:0016784">
    <property type="term" value="F:3-mercaptopyruvate sulfurtransferase activity"/>
    <property type="evidence" value="ECO:0007669"/>
    <property type="project" value="UniProtKB-EC"/>
</dbReference>
<keyword evidence="4" id="KW-0670">Pyruvate</keyword>
<gene>
    <name evidence="4" type="ORF">GGQ54_003110</name>
</gene>
<evidence type="ECO:0000259" key="3">
    <source>
        <dbReference type="PROSITE" id="PS50206"/>
    </source>
</evidence>